<name>A0A447GAP9_9MYCO</name>
<evidence type="ECO:0000313" key="6">
    <source>
        <dbReference type="Proteomes" id="UP000269998"/>
    </source>
</evidence>
<accession>A0A447GAP9</accession>
<dbReference type="PANTHER" id="PTHR48081">
    <property type="entry name" value="AB HYDROLASE SUPERFAMILY PROTEIN C4A8.06C"/>
    <property type="match status" value="1"/>
</dbReference>
<reference evidence="6" key="1">
    <citation type="submission" date="2018-02" db="EMBL/GenBank/DDBJ databases">
        <authorList>
            <person name="Seth-Smith MB H."/>
            <person name="Seth-Smith H."/>
        </authorList>
    </citation>
    <scope>NUCLEOTIDE SEQUENCE [LARGE SCALE GENOMIC DNA]</scope>
</reference>
<evidence type="ECO:0000313" key="5">
    <source>
        <dbReference type="EMBL" id="VDM87540.1"/>
    </source>
</evidence>
<keyword evidence="6" id="KW-1185">Reference proteome</keyword>
<protein>
    <submittedName>
        <fullName evidence="5">Carboxylesterase LipF</fullName>
        <ecNumber evidence="5">3.1.1.1</ecNumber>
    </submittedName>
</protein>
<comment type="similarity">
    <text evidence="1">Belongs to the 'GDXG' lipolytic enzyme family.</text>
</comment>
<dbReference type="GO" id="GO:0004806">
    <property type="term" value="F:triacylglycerol lipase activity"/>
    <property type="evidence" value="ECO:0007669"/>
    <property type="project" value="TreeGrafter"/>
</dbReference>
<dbReference type="EMBL" id="LR130759">
    <property type="protein sequence ID" value="VDM87540.1"/>
    <property type="molecule type" value="Genomic_DNA"/>
</dbReference>
<keyword evidence="2 5" id="KW-0378">Hydrolase</keyword>
<dbReference type="EC" id="3.1.1.1" evidence="5"/>
<proteinExistence type="inferred from homology"/>
<evidence type="ECO:0000256" key="2">
    <source>
        <dbReference type="ARBA" id="ARBA00022801"/>
    </source>
</evidence>
<sequence length="369" mass="39742">MTALSLVSEPPGTTSDEIEIASTFRRYADGFALNNRTPAKFVERGPSIAGRLMAFASLMTIRPIVSVGSYAPHVAWPWGVIEFACRALPQASGSTRVNIKLPHATAQLVHAPGVTPASGNRRVVLYMHGGAFLMGGANSHKHLVNTLSRHADAPVLIVNYRLLPKHSIAMAVDDCHDAYRWLRAHGFNPDQIVLAGDSAGGYLALTLAQRLQRQNERPAALVAISPLLQLASRPKLWHLNNGVDTMFSARAFDALREVAAGAAANHSVDGEPEELYEPLAHIEAGLPPTLIHVSGAEALLHDARLAARKLAQVGVPVELRIWPGQIHDFQVAAPMVPEAARSLRQIAEYIRRATPGRGTETVAAAESCR</sequence>
<feature type="active site" evidence="3">
    <location>
        <position position="198"/>
    </location>
</feature>
<dbReference type="AlphaFoldDB" id="A0A447GAP9"/>
<evidence type="ECO:0000256" key="1">
    <source>
        <dbReference type="ARBA" id="ARBA00010515"/>
    </source>
</evidence>
<organism evidence="5 6">
    <name type="scientific">Mycobacterium basiliense</name>
    <dbReference type="NCBI Taxonomy" id="2094119"/>
    <lineage>
        <taxon>Bacteria</taxon>
        <taxon>Bacillati</taxon>
        <taxon>Actinomycetota</taxon>
        <taxon>Actinomycetes</taxon>
        <taxon>Mycobacteriales</taxon>
        <taxon>Mycobacteriaceae</taxon>
        <taxon>Mycobacterium</taxon>
    </lineage>
</organism>
<dbReference type="OrthoDB" id="128186at2"/>
<dbReference type="PANTHER" id="PTHR48081:SF30">
    <property type="entry name" value="ACETYL-HYDROLASE LIPR-RELATED"/>
    <property type="match status" value="1"/>
</dbReference>
<dbReference type="GO" id="GO:0106435">
    <property type="term" value="F:carboxylesterase activity"/>
    <property type="evidence" value="ECO:0007669"/>
    <property type="project" value="UniProtKB-EC"/>
</dbReference>
<dbReference type="Gene3D" id="3.40.50.1820">
    <property type="entry name" value="alpha/beta hydrolase"/>
    <property type="match status" value="1"/>
</dbReference>
<gene>
    <name evidence="5" type="primary">lipF_1</name>
    <name evidence="5" type="ORF">MB901379_01084</name>
</gene>
<dbReference type="KEGG" id="mbai:MB901379_01084"/>
<dbReference type="Pfam" id="PF07859">
    <property type="entry name" value="Abhydrolase_3"/>
    <property type="match status" value="1"/>
</dbReference>
<dbReference type="InterPro" id="IPR029058">
    <property type="entry name" value="AB_hydrolase_fold"/>
</dbReference>
<dbReference type="InterPro" id="IPR013094">
    <property type="entry name" value="AB_hydrolase_3"/>
</dbReference>
<dbReference type="InterPro" id="IPR033140">
    <property type="entry name" value="Lipase_GDXG_put_SER_AS"/>
</dbReference>
<dbReference type="Proteomes" id="UP000269998">
    <property type="component" value="Chromosome"/>
</dbReference>
<feature type="domain" description="Alpha/beta hydrolase fold-3" evidence="4">
    <location>
        <begin position="124"/>
        <end position="330"/>
    </location>
</feature>
<dbReference type="SUPFAM" id="SSF53474">
    <property type="entry name" value="alpha/beta-Hydrolases"/>
    <property type="match status" value="1"/>
</dbReference>
<dbReference type="InterPro" id="IPR050300">
    <property type="entry name" value="GDXG_lipolytic_enzyme"/>
</dbReference>
<evidence type="ECO:0000256" key="3">
    <source>
        <dbReference type="PROSITE-ProRule" id="PRU10038"/>
    </source>
</evidence>
<evidence type="ECO:0000259" key="4">
    <source>
        <dbReference type="Pfam" id="PF07859"/>
    </source>
</evidence>
<dbReference type="RefSeq" id="WP_158015666.1">
    <property type="nucleotide sequence ID" value="NZ_CBCSKE010000054.1"/>
</dbReference>
<dbReference type="PROSITE" id="PS01174">
    <property type="entry name" value="LIPASE_GDXG_SER"/>
    <property type="match status" value="1"/>
</dbReference>